<protein>
    <submittedName>
        <fullName evidence="1">Uncharacterized protein</fullName>
    </submittedName>
</protein>
<dbReference type="Proteomes" id="UP001186974">
    <property type="component" value="Unassembled WGS sequence"/>
</dbReference>
<evidence type="ECO:0000313" key="2">
    <source>
        <dbReference type="Proteomes" id="UP001186974"/>
    </source>
</evidence>
<dbReference type="EMBL" id="JAWDJW010002955">
    <property type="protein sequence ID" value="KAK3077342.1"/>
    <property type="molecule type" value="Genomic_DNA"/>
</dbReference>
<keyword evidence="2" id="KW-1185">Reference proteome</keyword>
<reference evidence="1" key="1">
    <citation type="submission" date="2024-09" db="EMBL/GenBank/DDBJ databases">
        <title>Black Yeasts Isolated from many extreme environments.</title>
        <authorList>
            <person name="Coleine C."/>
            <person name="Stajich J.E."/>
            <person name="Selbmann L."/>
        </authorList>
    </citation>
    <scope>NUCLEOTIDE SEQUENCE</scope>
    <source>
        <strain evidence="1">CCFEE 5737</strain>
    </source>
</reference>
<gene>
    <name evidence="1" type="ORF">LTS18_010532</name>
</gene>
<evidence type="ECO:0000313" key="1">
    <source>
        <dbReference type="EMBL" id="KAK3077342.1"/>
    </source>
</evidence>
<sequence length="161" mass="18888">RNGWADLQIQQRARQEMVSGLDGMLKSRLRLWVKVYRAYPENILIYRDEVSEGQYRVVPEDELPLLREACQELYPANETKRGFPRLSIIIVGKRHNTRFYPTKTEDANRSSNSQNGTVVDRGVTEAHNWDFFLQAHTALQGTARPAHYYVVYDEIFRMRKV</sequence>
<organism evidence="1 2">
    <name type="scientific">Coniosporium uncinatum</name>
    <dbReference type="NCBI Taxonomy" id="93489"/>
    <lineage>
        <taxon>Eukaryota</taxon>
        <taxon>Fungi</taxon>
        <taxon>Dikarya</taxon>
        <taxon>Ascomycota</taxon>
        <taxon>Pezizomycotina</taxon>
        <taxon>Dothideomycetes</taxon>
        <taxon>Dothideomycetes incertae sedis</taxon>
        <taxon>Coniosporium</taxon>
    </lineage>
</organism>
<comment type="caution">
    <text evidence="1">The sequence shown here is derived from an EMBL/GenBank/DDBJ whole genome shotgun (WGS) entry which is preliminary data.</text>
</comment>
<accession>A0ACC3DLH2</accession>
<proteinExistence type="predicted"/>
<name>A0ACC3DLH2_9PEZI</name>
<feature type="non-terminal residue" evidence="1">
    <location>
        <position position="1"/>
    </location>
</feature>